<feature type="region of interest" description="Disordered" evidence="1">
    <location>
        <begin position="42"/>
        <end position="67"/>
    </location>
</feature>
<name>A0A9D3BF20_NOTFU</name>
<dbReference type="Proteomes" id="UP000822369">
    <property type="component" value="Chromosome 16"/>
</dbReference>
<feature type="region of interest" description="Disordered" evidence="1">
    <location>
        <begin position="1"/>
        <end position="28"/>
    </location>
</feature>
<evidence type="ECO:0000256" key="1">
    <source>
        <dbReference type="SAM" id="MobiDB-lite"/>
    </source>
</evidence>
<comment type="caution">
    <text evidence="2">The sequence shown here is derived from an EMBL/GenBank/DDBJ whole genome shotgun (WGS) entry which is preliminary data.</text>
</comment>
<dbReference type="AlphaFoldDB" id="A0A9D3BF20"/>
<evidence type="ECO:0000313" key="3">
    <source>
        <dbReference type="Proteomes" id="UP000822369"/>
    </source>
</evidence>
<dbReference type="EMBL" id="JAAVVJ010000016">
    <property type="protein sequence ID" value="KAF7205105.1"/>
    <property type="molecule type" value="Genomic_DNA"/>
</dbReference>
<sequence>PLISGNRDLSQAVPKQKKKTPQYKGQKKKFLLRMKEEPAEVDEFTFSQGTSDQESNSSGSYYVKQEH</sequence>
<organism evidence="2 3">
    <name type="scientific">Nothobranchius furzeri</name>
    <name type="common">Turquoise killifish</name>
    <dbReference type="NCBI Taxonomy" id="105023"/>
    <lineage>
        <taxon>Eukaryota</taxon>
        <taxon>Metazoa</taxon>
        <taxon>Chordata</taxon>
        <taxon>Craniata</taxon>
        <taxon>Vertebrata</taxon>
        <taxon>Euteleostomi</taxon>
        <taxon>Actinopterygii</taxon>
        <taxon>Neopterygii</taxon>
        <taxon>Teleostei</taxon>
        <taxon>Neoteleostei</taxon>
        <taxon>Acanthomorphata</taxon>
        <taxon>Ovalentaria</taxon>
        <taxon>Atherinomorphae</taxon>
        <taxon>Cyprinodontiformes</taxon>
        <taxon>Nothobranchiidae</taxon>
        <taxon>Nothobranchius</taxon>
    </lineage>
</organism>
<feature type="non-terminal residue" evidence="2">
    <location>
        <position position="1"/>
    </location>
</feature>
<feature type="compositionally biased region" description="Basic residues" evidence="1">
    <location>
        <begin position="15"/>
        <end position="28"/>
    </location>
</feature>
<accession>A0A9D3BF20</accession>
<feature type="compositionally biased region" description="Polar residues" evidence="1">
    <location>
        <begin position="45"/>
        <end position="60"/>
    </location>
</feature>
<protein>
    <submittedName>
        <fullName evidence="2">MBT domain-containing protein 1-like</fullName>
    </submittedName>
</protein>
<evidence type="ECO:0000313" key="2">
    <source>
        <dbReference type="EMBL" id="KAF7205105.1"/>
    </source>
</evidence>
<proteinExistence type="predicted"/>
<reference evidence="2" key="1">
    <citation type="submission" date="2020-03" db="EMBL/GenBank/DDBJ databases">
        <title>Intra-Species Differences in Population Size shape Life History and Genome Evolution.</title>
        <authorList>
            <person name="Willemsen D."/>
            <person name="Cui R."/>
            <person name="Valenzano D.R."/>
        </authorList>
    </citation>
    <scope>NUCLEOTIDE SEQUENCE</scope>
    <source>
        <strain evidence="2">GRZ</strain>
        <tissue evidence="2">Whole</tissue>
    </source>
</reference>
<gene>
    <name evidence="2" type="ORF">G4P62_018717</name>
</gene>